<keyword evidence="1" id="KW-0175">Coiled coil</keyword>
<dbReference type="AlphaFoldDB" id="A0AAD7RU94"/>
<feature type="compositionally biased region" description="Basic and acidic residues" evidence="2">
    <location>
        <begin position="160"/>
        <end position="186"/>
    </location>
</feature>
<reference evidence="4" key="1">
    <citation type="journal article" date="2023" name="Science">
        <title>Genome structures resolve the early diversification of teleost fishes.</title>
        <authorList>
            <person name="Parey E."/>
            <person name="Louis A."/>
            <person name="Montfort J."/>
            <person name="Bouchez O."/>
            <person name="Roques C."/>
            <person name="Iampietro C."/>
            <person name="Lluch J."/>
            <person name="Castinel A."/>
            <person name="Donnadieu C."/>
            <person name="Desvignes T."/>
            <person name="Floi Bucao C."/>
            <person name="Jouanno E."/>
            <person name="Wen M."/>
            <person name="Mejri S."/>
            <person name="Dirks R."/>
            <person name="Jansen H."/>
            <person name="Henkel C."/>
            <person name="Chen W.J."/>
            <person name="Zahm M."/>
            <person name="Cabau C."/>
            <person name="Klopp C."/>
            <person name="Thompson A.W."/>
            <person name="Robinson-Rechavi M."/>
            <person name="Braasch I."/>
            <person name="Lecointre G."/>
            <person name="Bobe J."/>
            <person name="Postlethwait J.H."/>
            <person name="Berthelot C."/>
            <person name="Roest Crollius H."/>
            <person name="Guiguen Y."/>
        </authorList>
    </citation>
    <scope>NUCLEOTIDE SEQUENCE</scope>
    <source>
        <strain evidence="4">NC1722</strain>
    </source>
</reference>
<evidence type="ECO:0000313" key="5">
    <source>
        <dbReference type="Proteomes" id="UP001221898"/>
    </source>
</evidence>
<dbReference type="GO" id="GO:0031625">
    <property type="term" value="F:ubiquitin protein ligase binding"/>
    <property type="evidence" value="ECO:0007669"/>
    <property type="project" value="TreeGrafter"/>
</dbReference>
<feature type="domain" description="Coiled-coil" evidence="3">
    <location>
        <begin position="5"/>
        <end position="129"/>
    </location>
</feature>
<proteinExistence type="predicted"/>
<feature type="compositionally biased region" description="Basic and acidic residues" evidence="2">
    <location>
        <begin position="247"/>
        <end position="256"/>
    </location>
</feature>
<feature type="region of interest" description="Disordered" evidence="2">
    <location>
        <begin position="374"/>
        <end position="457"/>
    </location>
</feature>
<feature type="compositionally biased region" description="Basic and acidic residues" evidence="2">
    <location>
        <begin position="215"/>
        <end position="240"/>
    </location>
</feature>
<feature type="region of interest" description="Disordered" evidence="2">
    <location>
        <begin position="116"/>
        <end position="317"/>
    </location>
</feature>
<comment type="caution">
    <text evidence="4">The sequence shown here is derived from an EMBL/GenBank/DDBJ whole genome shotgun (WGS) entry which is preliminary data.</text>
</comment>
<dbReference type="GO" id="GO:0005737">
    <property type="term" value="C:cytoplasm"/>
    <property type="evidence" value="ECO:0007669"/>
    <property type="project" value="TreeGrafter"/>
</dbReference>
<organism evidence="4 5">
    <name type="scientific">Aldrovandia affinis</name>
    <dbReference type="NCBI Taxonomy" id="143900"/>
    <lineage>
        <taxon>Eukaryota</taxon>
        <taxon>Metazoa</taxon>
        <taxon>Chordata</taxon>
        <taxon>Craniata</taxon>
        <taxon>Vertebrata</taxon>
        <taxon>Euteleostomi</taxon>
        <taxon>Actinopterygii</taxon>
        <taxon>Neopterygii</taxon>
        <taxon>Teleostei</taxon>
        <taxon>Notacanthiformes</taxon>
        <taxon>Halosauridae</taxon>
        <taxon>Aldrovandia</taxon>
    </lineage>
</organism>
<accession>A0AAD7RU94</accession>
<evidence type="ECO:0000256" key="2">
    <source>
        <dbReference type="SAM" id="MobiDB-lite"/>
    </source>
</evidence>
<keyword evidence="5" id="KW-1185">Reference proteome</keyword>
<gene>
    <name evidence="4" type="ORF">AAFF_G00107760</name>
</gene>
<evidence type="ECO:0000313" key="4">
    <source>
        <dbReference type="EMBL" id="KAJ8390382.1"/>
    </source>
</evidence>
<dbReference type="PANTHER" id="PTHR22115">
    <property type="entry name" value="C3ORF6 PROTEIN-RELATED"/>
    <property type="match status" value="1"/>
</dbReference>
<dbReference type="Proteomes" id="UP001221898">
    <property type="component" value="Unassembled WGS sequence"/>
</dbReference>
<feature type="compositionally biased region" description="Basic and acidic residues" evidence="2">
    <location>
        <begin position="374"/>
        <end position="416"/>
    </location>
</feature>
<name>A0AAD7RU94_9TELE</name>
<dbReference type="InterPro" id="IPR029311">
    <property type="entry name" value="CCDC50_N"/>
</dbReference>
<dbReference type="InterPro" id="IPR039303">
    <property type="entry name" value="CCDC50"/>
</dbReference>
<dbReference type="EMBL" id="JAINUG010000170">
    <property type="protein sequence ID" value="KAJ8390382.1"/>
    <property type="molecule type" value="Genomic_DNA"/>
</dbReference>
<dbReference type="PANTHER" id="PTHR22115:SF1">
    <property type="entry name" value="COILED-COIL DOMAIN-CONTAINING PROTEIN 50"/>
    <property type="match status" value="1"/>
</dbReference>
<evidence type="ECO:0000256" key="1">
    <source>
        <dbReference type="ARBA" id="ARBA00023054"/>
    </source>
</evidence>
<feature type="compositionally biased region" description="Polar residues" evidence="2">
    <location>
        <begin position="75"/>
        <end position="87"/>
    </location>
</feature>
<dbReference type="Pfam" id="PF15295">
    <property type="entry name" value="CCDC50_N"/>
    <property type="match status" value="1"/>
</dbReference>
<protein>
    <recommendedName>
        <fullName evidence="3">Coiled-coil domain-containing protein</fullName>
    </recommendedName>
</protein>
<sequence>MADFSIDQDNLPGVKDVCRDFAVLEDHCLAHSLQEQEIESHLASNVHKSRLLQKDRRVAKRMQEEEDYQAKSRVQRQNRNIEQSDNEVAQEIQDQLVRQAERQRQQEEKDAAIARKLQEKERKEDKKRKKQQGASSVEPYREEKGAFRPSSGSTRGSRHHPPEPGWDEHPQRDPRAGRGGHAESRASRSVFFADSEEPRGPGHRKERPSRPPPPRCRDRDRCKEGDREGGGDEDGERPVETDGTSRTWRDAEKAELEDSEGLPSGFEESGPGRGGTREPQDLWEPQEEVPKTNSLMREDSRLSQHPGEPGWNAGGDYNMREVIQGVNHLDMQDREILDMEVARRLHEEELKANQADLRAAQVAQDEEIARLMMEEEERKGYKSSRDRERRRPDGERRAGPEEVVRPRLKEDCESQRLRSQKPARPPPPSQNYENVESSSPRKPSRPEPTNRGSHYRQ</sequence>
<evidence type="ECO:0000259" key="3">
    <source>
        <dbReference type="Pfam" id="PF15295"/>
    </source>
</evidence>
<feature type="region of interest" description="Disordered" evidence="2">
    <location>
        <begin position="53"/>
        <end position="88"/>
    </location>
</feature>